<feature type="transmembrane region" description="Helical" evidence="8">
    <location>
        <begin position="21"/>
        <end position="44"/>
    </location>
</feature>
<dbReference type="Proteomes" id="UP000478417">
    <property type="component" value="Unassembled WGS sequence"/>
</dbReference>
<keyword evidence="7" id="KW-0862">Zinc</keyword>
<dbReference type="GO" id="GO:0140911">
    <property type="term" value="F:pore-forming activity"/>
    <property type="evidence" value="ECO:0007669"/>
    <property type="project" value="InterPro"/>
</dbReference>
<evidence type="ECO:0000256" key="6">
    <source>
        <dbReference type="ARBA" id="ARBA00023136"/>
    </source>
</evidence>
<feature type="transmembrane region" description="Helical" evidence="8">
    <location>
        <begin position="50"/>
        <end position="70"/>
    </location>
</feature>
<keyword evidence="7" id="KW-0479">Metal-binding</keyword>
<evidence type="ECO:0000256" key="1">
    <source>
        <dbReference type="ARBA" id="ARBA00004651"/>
    </source>
</evidence>
<dbReference type="PANTHER" id="PTHR20855">
    <property type="entry name" value="ADIPOR/PROGESTIN RECEPTOR-RELATED"/>
    <property type="match status" value="1"/>
</dbReference>
<keyword evidence="3" id="KW-1003">Cell membrane</keyword>
<protein>
    <submittedName>
        <fullName evidence="9">Hemolysin III family protein</fullName>
    </submittedName>
</protein>
<keyword evidence="5 8" id="KW-1133">Transmembrane helix</keyword>
<evidence type="ECO:0000256" key="2">
    <source>
        <dbReference type="ARBA" id="ARBA00008488"/>
    </source>
</evidence>
<evidence type="ECO:0000256" key="8">
    <source>
        <dbReference type="SAM" id="Phobius"/>
    </source>
</evidence>
<evidence type="ECO:0000256" key="3">
    <source>
        <dbReference type="ARBA" id="ARBA00022475"/>
    </source>
</evidence>
<feature type="transmembrane region" description="Helical" evidence="8">
    <location>
        <begin position="166"/>
        <end position="185"/>
    </location>
</feature>
<accession>A0A6B2M1R7</accession>
<comment type="similarity">
    <text evidence="2">Belongs to the UPF0073 (Hly-III) family.</text>
</comment>
<name>A0A6B2M1R7_9BACT</name>
<comment type="caution">
    <text evidence="9">The sequence shown here is derived from an EMBL/GenBank/DDBJ whole genome shotgun (WGS) entry which is preliminary data.</text>
</comment>
<dbReference type="PANTHER" id="PTHR20855:SF3">
    <property type="entry name" value="LD03007P"/>
    <property type="match status" value="1"/>
</dbReference>
<evidence type="ECO:0000256" key="5">
    <source>
        <dbReference type="ARBA" id="ARBA00022989"/>
    </source>
</evidence>
<dbReference type="InterPro" id="IPR005744">
    <property type="entry name" value="Hy-lIII"/>
</dbReference>
<dbReference type="GO" id="GO:0005886">
    <property type="term" value="C:plasma membrane"/>
    <property type="evidence" value="ECO:0007669"/>
    <property type="project" value="UniProtKB-SubCell"/>
</dbReference>
<gene>
    <name evidence="9" type="ORF">G0Q06_10485</name>
</gene>
<sequence length="217" mass="23811">MSSRDLHPTSGYSNAEEWANSITHGIGSILSIAGLVVAVVVASIHSNGYMITACSLYGATLILLHFSSTLYHSFRNLKWKRVFLVADHSSIYLLIAGTYTPFCLGPLRGAVGWTLFGIIWGLAIVGILREILKPERGTWLSTAIYLAMGWLVVAFLFPLIKTLSTPALILLVSGGLLYSLGVVFYKWHSLKFHHAIWHLFVMGGAACQFLAVMTLLK</sequence>
<organism evidence="9 10">
    <name type="scientific">Oceanipulchritudo coccoides</name>
    <dbReference type="NCBI Taxonomy" id="2706888"/>
    <lineage>
        <taxon>Bacteria</taxon>
        <taxon>Pseudomonadati</taxon>
        <taxon>Verrucomicrobiota</taxon>
        <taxon>Opitutia</taxon>
        <taxon>Puniceicoccales</taxon>
        <taxon>Oceanipulchritudinaceae</taxon>
        <taxon>Oceanipulchritudo</taxon>
    </lineage>
</organism>
<dbReference type="AlphaFoldDB" id="A0A6B2M1R7"/>
<feature type="transmembrane region" description="Helical" evidence="8">
    <location>
        <begin position="139"/>
        <end position="160"/>
    </location>
</feature>
<evidence type="ECO:0000313" key="9">
    <source>
        <dbReference type="EMBL" id="NDV62878.1"/>
    </source>
</evidence>
<dbReference type="RefSeq" id="WP_163965515.1">
    <property type="nucleotide sequence ID" value="NZ_JAAGNX010000002.1"/>
</dbReference>
<keyword evidence="4 8" id="KW-0812">Transmembrane</keyword>
<evidence type="ECO:0000313" key="10">
    <source>
        <dbReference type="Proteomes" id="UP000478417"/>
    </source>
</evidence>
<proteinExistence type="inferred from homology"/>
<feature type="binding site" evidence="7">
    <location>
        <position position="194"/>
    </location>
    <ligand>
        <name>Zn(2+)</name>
        <dbReference type="ChEBI" id="CHEBI:29105"/>
    </ligand>
</feature>
<reference evidence="9 10" key="1">
    <citation type="submission" date="2020-02" db="EMBL/GenBank/DDBJ databases">
        <title>Albibacoteraceae fam. nov., the first described family within the subdivision 4 Verrucomicrobia.</title>
        <authorList>
            <person name="Xi F."/>
        </authorList>
    </citation>
    <scope>NUCLEOTIDE SEQUENCE [LARGE SCALE GENOMIC DNA]</scope>
    <source>
        <strain evidence="9 10">CK1056</strain>
    </source>
</reference>
<feature type="transmembrane region" description="Helical" evidence="8">
    <location>
        <begin position="82"/>
        <end position="99"/>
    </location>
</feature>
<comment type="subcellular location">
    <subcellularLocation>
        <location evidence="1">Cell membrane</location>
        <topology evidence="1">Multi-pass membrane protein</topology>
    </subcellularLocation>
</comment>
<evidence type="ECO:0000256" key="7">
    <source>
        <dbReference type="PIRSR" id="PIRSR604254-1"/>
    </source>
</evidence>
<feature type="transmembrane region" description="Helical" evidence="8">
    <location>
        <begin position="111"/>
        <end position="132"/>
    </location>
</feature>
<dbReference type="InterPro" id="IPR004254">
    <property type="entry name" value="AdipoR/HlyIII-related"/>
</dbReference>
<feature type="transmembrane region" description="Helical" evidence="8">
    <location>
        <begin position="197"/>
        <end position="216"/>
    </location>
</feature>
<dbReference type="Pfam" id="PF03006">
    <property type="entry name" value="HlyIII"/>
    <property type="match status" value="1"/>
</dbReference>
<keyword evidence="10" id="KW-1185">Reference proteome</keyword>
<feature type="binding site" evidence="7">
    <location>
        <position position="72"/>
    </location>
    <ligand>
        <name>Zn(2+)</name>
        <dbReference type="ChEBI" id="CHEBI:29105"/>
    </ligand>
</feature>
<evidence type="ECO:0000256" key="4">
    <source>
        <dbReference type="ARBA" id="ARBA00022692"/>
    </source>
</evidence>
<dbReference type="GO" id="GO:0046872">
    <property type="term" value="F:metal ion binding"/>
    <property type="evidence" value="ECO:0007669"/>
    <property type="project" value="UniProtKB-KW"/>
</dbReference>
<feature type="binding site" evidence="7">
    <location>
        <position position="198"/>
    </location>
    <ligand>
        <name>Zn(2+)</name>
        <dbReference type="ChEBI" id="CHEBI:29105"/>
    </ligand>
</feature>
<dbReference type="EMBL" id="JAAGNX010000002">
    <property type="protein sequence ID" value="NDV62878.1"/>
    <property type="molecule type" value="Genomic_DNA"/>
</dbReference>
<keyword evidence="6 8" id="KW-0472">Membrane</keyword>
<dbReference type="NCBIfam" id="TIGR01065">
    <property type="entry name" value="hlyIII"/>
    <property type="match status" value="1"/>
</dbReference>